<dbReference type="EMBL" id="KM462888">
    <property type="protein sequence ID" value="AIT95652.1"/>
    <property type="molecule type" value="Genomic_DNA"/>
</dbReference>
<dbReference type="GO" id="GO:0043190">
    <property type="term" value="C:ATP-binding cassette (ABC) transporter complex"/>
    <property type="evidence" value="ECO:0007669"/>
    <property type="project" value="InterPro"/>
</dbReference>
<dbReference type="GO" id="GO:0005524">
    <property type="term" value="F:ATP binding"/>
    <property type="evidence" value="ECO:0007669"/>
    <property type="project" value="UniProtKB-KW"/>
</dbReference>
<dbReference type="InterPro" id="IPR003593">
    <property type="entry name" value="AAA+_ATPase"/>
</dbReference>
<evidence type="ECO:0000256" key="1">
    <source>
        <dbReference type="ARBA" id="ARBA00022448"/>
    </source>
</evidence>
<keyword evidence="1" id="KW-0813">Transport</keyword>
<keyword evidence="7" id="KW-0150">Chloroplast</keyword>
<accession>A0A097KR42</accession>
<dbReference type="Gene3D" id="3.40.50.300">
    <property type="entry name" value="P-loop containing nucleotide triphosphate hydrolases"/>
    <property type="match status" value="1"/>
</dbReference>
<keyword evidence="3" id="KW-0067">ATP-binding</keyword>
<keyword evidence="2" id="KW-0547">Nucleotide-binding</keyword>
<dbReference type="GO" id="GO:0015419">
    <property type="term" value="F:ABC-type sulfate transporter activity"/>
    <property type="evidence" value="ECO:0007669"/>
    <property type="project" value="InterPro"/>
</dbReference>
<dbReference type="InterPro" id="IPR027417">
    <property type="entry name" value="P-loop_NTPase"/>
</dbReference>
<dbReference type="SUPFAM" id="SSF52540">
    <property type="entry name" value="P-loop containing nucleoside triphosphate hydrolases"/>
    <property type="match status" value="1"/>
</dbReference>
<dbReference type="InterPro" id="IPR005666">
    <property type="entry name" value="Sulph_transpt1"/>
</dbReference>
<dbReference type="FunFam" id="3.40.50.300:FF:000425">
    <property type="entry name" value="Probable ABC transporter, ATP-binding subunit"/>
    <property type="match status" value="1"/>
</dbReference>
<protein>
    <submittedName>
        <fullName evidence="7">Probable transport protein</fullName>
    </submittedName>
</protein>
<dbReference type="SMART" id="SM00382">
    <property type="entry name" value="AAA"/>
    <property type="match status" value="1"/>
</dbReference>
<organism evidence="7">
    <name type="scientific">Marvania geminata</name>
    <dbReference type="NCBI Taxonomy" id="97105"/>
    <lineage>
        <taxon>Eukaryota</taxon>
        <taxon>Viridiplantae</taxon>
        <taxon>Chlorophyta</taxon>
        <taxon>core chlorophytes</taxon>
        <taxon>Trebouxiophyceae</taxon>
        <taxon>Chlorellales</taxon>
        <taxon>Chlorellaceae</taxon>
        <taxon>Marvania</taxon>
    </lineage>
</organism>
<dbReference type="Pfam" id="PF00005">
    <property type="entry name" value="ABC_tran"/>
    <property type="match status" value="1"/>
</dbReference>
<evidence type="ECO:0000256" key="5">
    <source>
        <dbReference type="ARBA" id="ARBA00023032"/>
    </source>
</evidence>
<keyword evidence="4" id="KW-1278">Translocase</keyword>
<reference evidence="7" key="1">
    <citation type="journal article" date="2014" name="BMC Evol. Biol.">
        <title>Chloroplast phylogenomic analysis resolves deep-level relationships within the green algal class Trebouxiophyceae.</title>
        <authorList>
            <person name="Lemieux C."/>
            <person name="Otis C."/>
            <person name="Turmel M."/>
        </authorList>
    </citation>
    <scope>NUCLEOTIDE SEQUENCE</scope>
</reference>
<evidence type="ECO:0000313" key="7">
    <source>
        <dbReference type="EMBL" id="AIT95652.1"/>
    </source>
</evidence>
<feature type="domain" description="ABC transporter" evidence="6">
    <location>
        <begin position="9"/>
        <end position="239"/>
    </location>
</feature>
<dbReference type="NCBIfam" id="TIGR00968">
    <property type="entry name" value="3a0106s01"/>
    <property type="match status" value="1"/>
</dbReference>
<proteinExistence type="predicted"/>
<dbReference type="RefSeq" id="YP_009106846.1">
    <property type="nucleotide sequence ID" value="NC_025549.1"/>
</dbReference>
<geneLocation type="chloroplast" evidence="7"/>
<evidence type="ECO:0000259" key="6">
    <source>
        <dbReference type="PROSITE" id="PS50893"/>
    </source>
</evidence>
<dbReference type="InterPro" id="IPR050093">
    <property type="entry name" value="ABC_SmlMolc_Importer"/>
</dbReference>
<dbReference type="AlphaFoldDB" id="A0A097KR42"/>
<evidence type="ECO:0000256" key="4">
    <source>
        <dbReference type="ARBA" id="ARBA00022967"/>
    </source>
</evidence>
<dbReference type="InterPro" id="IPR003439">
    <property type="entry name" value="ABC_transporter-like_ATP-bd"/>
</dbReference>
<keyword evidence="7" id="KW-0934">Plastid</keyword>
<dbReference type="GO" id="GO:0016887">
    <property type="term" value="F:ATP hydrolysis activity"/>
    <property type="evidence" value="ECO:0007669"/>
    <property type="project" value="InterPro"/>
</dbReference>
<dbReference type="InterPro" id="IPR017871">
    <property type="entry name" value="ABC_transporter-like_CS"/>
</dbReference>
<dbReference type="PROSITE" id="PS00211">
    <property type="entry name" value="ABC_TRANSPORTER_1"/>
    <property type="match status" value="1"/>
</dbReference>
<name>A0A097KR42_9CHLO</name>
<dbReference type="PANTHER" id="PTHR42781">
    <property type="entry name" value="SPERMIDINE/PUTRESCINE IMPORT ATP-BINDING PROTEIN POTA"/>
    <property type="match status" value="1"/>
</dbReference>
<dbReference type="PANTHER" id="PTHR42781:SF4">
    <property type="entry name" value="SPERMIDINE_PUTRESCINE IMPORT ATP-BINDING PROTEIN POTA"/>
    <property type="match status" value="1"/>
</dbReference>
<sequence length="245" mass="27788">MRRTIFMSILIENISKKFDSFQALHQVNLEIKNGSLVALVGPSGSGKSTLLRILAGLDKPDSGRIWVDGENTTHVPLQNREMGFVFQNYALFPHLTVSQNIAFGLDIRKVSSEKKQQRVNELLQLMQLDTFPDRYPHQLSGGQRQRVALARALAVEPKVLLLDEPFAALDAKIRKQLRNWLRHLHHHISLTTVFVTHDHMEAFELAHEIVVLEKGVIAQIGTPQEVIDHPANSFVESFLDKKTHE</sequence>
<dbReference type="GeneID" id="22161355"/>
<evidence type="ECO:0000256" key="3">
    <source>
        <dbReference type="ARBA" id="ARBA00022840"/>
    </source>
</evidence>
<evidence type="ECO:0000256" key="2">
    <source>
        <dbReference type="ARBA" id="ARBA00022741"/>
    </source>
</evidence>
<dbReference type="PROSITE" id="PS50893">
    <property type="entry name" value="ABC_TRANSPORTER_2"/>
    <property type="match status" value="1"/>
</dbReference>
<gene>
    <name evidence="7" type="primary">cysA</name>
</gene>
<keyword evidence="5" id="KW-0764">Sulfate transport</keyword>